<comment type="subcellular location">
    <subcellularLocation>
        <location evidence="1">Cell membrane</location>
    </subcellularLocation>
</comment>
<gene>
    <name evidence="9" type="ORF">ENQ87_13905</name>
</gene>
<evidence type="ECO:0000259" key="8">
    <source>
        <dbReference type="PROSITE" id="PS51379"/>
    </source>
</evidence>
<feature type="transmembrane region" description="Helical" evidence="7">
    <location>
        <begin position="282"/>
        <end position="303"/>
    </location>
</feature>
<evidence type="ECO:0000256" key="4">
    <source>
        <dbReference type="ARBA" id="ARBA00023004"/>
    </source>
</evidence>
<accession>A0A831U3J6</accession>
<feature type="transmembrane region" description="Helical" evidence="7">
    <location>
        <begin position="175"/>
        <end position="195"/>
    </location>
</feature>
<dbReference type="InterPro" id="IPR052378">
    <property type="entry name" value="NosR_regulator"/>
</dbReference>
<feature type="domain" description="4Fe-4S ferredoxin-type" evidence="8">
    <location>
        <begin position="219"/>
        <end position="250"/>
    </location>
</feature>
<evidence type="ECO:0000256" key="5">
    <source>
        <dbReference type="ARBA" id="ARBA00023014"/>
    </source>
</evidence>
<dbReference type="GO" id="GO:0046872">
    <property type="term" value="F:metal ion binding"/>
    <property type="evidence" value="ECO:0007669"/>
    <property type="project" value="UniProtKB-KW"/>
</dbReference>
<dbReference type="EMBL" id="DSOV01000061">
    <property type="protein sequence ID" value="HEN43439.1"/>
    <property type="molecule type" value="Genomic_DNA"/>
</dbReference>
<comment type="caution">
    <text evidence="9">The sequence shown here is derived from an EMBL/GenBank/DDBJ whole genome shotgun (WGS) entry which is preliminary data.</text>
</comment>
<dbReference type="Pfam" id="PF13237">
    <property type="entry name" value="Fer4_10"/>
    <property type="match status" value="1"/>
</dbReference>
<name>A0A831U3J6_GEOME</name>
<proteinExistence type="predicted"/>
<dbReference type="InterPro" id="IPR017896">
    <property type="entry name" value="4Fe4S_Fe-S-bd"/>
</dbReference>
<reference evidence="9" key="1">
    <citation type="journal article" date="2020" name="mSystems">
        <title>Genome- and Community-Level Interaction Insights into Carbon Utilization and Element Cycling Functions of Hydrothermarchaeota in Hydrothermal Sediment.</title>
        <authorList>
            <person name="Zhou Z."/>
            <person name="Liu Y."/>
            <person name="Xu W."/>
            <person name="Pan J."/>
            <person name="Luo Z.H."/>
            <person name="Li M."/>
        </authorList>
    </citation>
    <scope>NUCLEOTIDE SEQUENCE [LARGE SCALE GENOMIC DNA]</scope>
    <source>
        <strain evidence="9">SpSt-349</strain>
    </source>
</reference>
<keyword evidence="4" id="KW-0408">Iron</keyword>
<evidence type="ECO:0000256" key="3">
    <source>
        <dbReference type="ARBA" id="ARBA00022723"/>
    </source>
</evidence>
<dbReference type="PANTHER" id="PTHR30224:SF4">
    <property type="entry name" value="ELECTRON TRANSPORT PROTEIN YCCM-RELATED"/>
    <property type="match status" value="1"/>
</dbReference>
<evidence type="ECO:0000256" key="1">
    <source>
        <dbReference type="ARBA" id="ARBA00004236"/>
    </source>
</evidence>
<keyword evidence="7" id="KW-0812">Transmembrane</keyword>
<dbReference type="InterPro" id="IPR017900">
    <property type="entry name" value="4Fe4S_Fe_S_CS"/>
</dbReference>
<dbReference type="PROSITE" id="PS51379">
    <property type="entry name" value="4FE4S_FER_2"/>
    <property type="match status" value="2"/>
</dbReference>
<evidence type="ECO:0000313" key="9">
    <source>
        <dbReference type="EMBL" id="HEN43439.1"/>
    </source>
</evidence>
<feature type="transmembrane region" description="Helical" evidence="7">
    <location>
        <begin position="137"/>
        <end position="160"/>
    </location>
</feature>
<keyword evidence="6 7" id="KW-0472">Membrane</keyword>
<protein>
    <submittedName>
        <fullName evidence="9">4Fe-4S binding protein</fullName>
    </submittedName>
</protein>
<evidence type="ECO:0000256" key="7">
    <source>
        <dbReference type="SAM" id="Phobius"/>
    </source>
</evidence>
<dbReference type="GO" id="GO:0005886">
    <property type="term" value="C:plasma membrane"/>
    <property type="evidence" value="ECO:0007669"/>
    <property type="project" value="UniProtKB-SubCell"/>
</dbReference>
<keyword evidence="5" id="KW-0411">Iron-sulfur</keyword>
<dbReference type="Pfam" id="PF12801">
    <property type="entry name" value="Fer4_5"/>
    <property type="match status" value="2"/>
</dbReference>
<dbReference type="PANTHER" id="PTHR30224">
    <property type="entry name" value="ELECTRON TRANSPORT PROTEIN"/>
    <property type="match status" value="1"/>
</dbReference>
<feature type="transmembrane region" description="Helical" evidence="7">
    <location>
        <begin position="12"/>
        <end position="32"/>
    </location>
</feature>
<feature type="domain" description="4Fe-4S ferredoxin-type" evidence="8">
    <location>
        <begin position="251"/>
        <end position="278"/>
    </location>
</feature>
<keyword evidence="7" id="KW-1133">Transmembrane helix</keyword>
<dbReference type="PROSITE" id="PS00198">
    <property type="entry name" value="4FE4S_FER_1"/>
    <property type="match status" value="1"/>
</dbReference>
<feature type="transmembrane region" description="Helical" evidence="7">
    <location>
        <begin position="74"/>
        <end position="92"/>
    </location>
</feature>
<keyword evidence="3" id="KW-0479">Metal-binding</keyword>
<sequence>MSKRYVQPLRIAIQWGFLLFMVYLGVRLFLFVRHFRTGGAAPFVPRADGVEGFLPIAGLLGVKDWFANGTINPVHPASVVILVTAVAVSLLLKRSFCSWICPVGTLSELLWKRGFVLFRRNLRPPRWLDVALRGIKYLLLLFFLYSILWAMAPEAVAAFIYSDYNKVADVRLLDFFLHLSGIPLAVILVLLVLSLPVRNPFCRYLCPYGALLGLASVLSPVKVTREGKTCVSCGVCTQVCPAYIPVMAKERVMSEECIGCWRCISHCRAMGALEMKLTGRKVAVNAVIFAALVVLIFVGGSLAGRATGNWTSQIPYAEYLRLLGQ</sequence>
<keyword evidence="2" id="KW-1003">Cell membrane</keyword>
<evidence type="ECO:0000256" key="6">
    <source>
        <dbReference type="ARBA" id="ARBA00023136"/>
    </source>
</evidence>
<dbReference type="AlphaFoldDB" id="A0A831U3J6"/>
<organism evidence="9">
    <name type="scientific">Geobacter metallireducens</name>
    <dbReference type="NCBI Taxonomy" id="28232"/>
    <lineage>
        <taxon>Bacteria</taxon>
        <taxon>Pseudomonadati</taxon>
        <taxon>Thermodesulfobacteriota</taxon>
        <taxon>Desulfuromonadia</taxon>
        <taxon>Geobacterales</taxon>
        <taxon>Geobacteraceae</taxon>
        <taxon>Geobacter</taxon>
    </lineage>
</organism>
<evidence type="ECO:0000256" key="2">
    <source>
        <dbReference type="ARBA" id="ARBA00022475"/>
    </source>
</evidence>
<dbReference type="SUPFAM" id="SSF54862">
    <property type="entry name" value="4Fe-4S ferredoxins"/>
    <property type="match status" value="1"/>
</dbReference>
<dbReference type="GO" id="GO:0051536">
    <property type="term" value="F:iron-sulfur cluster binding"/>
    <property type="evidence" value="ECO:0007669"/>
    <property type="project" value="UniProtKB-KW"/>
</dbReference>